<organism evidence="1">
    <name type="scientific">Anguilla anguilla</name>
    <name type="common">European freshwater eel</name>
    <name type="synonym">Muraena anguilla</name>
    <dbReference type="NCBI Taxonomy" id="7936"/>
    <lineage>
        <taxon>Eukaryota</taxon>
        <taxon>Metazoa</taxon>
        <taxon>Chordata</taxon>
        <taxon>Craniata</taxon>
        <taxon>Vertebrata</taxon>
        <taxon>Euteleostomi</taxon>
        <taxon>Actinopterygii</taxon>
        <taxon>Neopterygii</taxon>
        <taxon>Teleostei</taxon>
        <taxon>Anguilliformes</taxon>
        <taxon>Anguillidae</taxon>
        <taxon>Anguilla</taxon>
    </lineage>
</organism>
<protein>
    <submittedName>
        <fullName evidence="1">Uncharacterized protein</fullName>
    </submittedName>
</protein>
<accession>A0A0E9UDW7</accession>
<sequence>MLLIYLGIFSNTCHFHKGSLNVLPVSVILWQGESVQNARKAGFPLTA</sequence>
<reference evidence="1" key="2">
    <citation type="journal article" date="2015" name="Fish Shellfish Immunol.">
        <title>Early steps in the European eel (Anguilla anguilla)-Vibrio vulnificus interaction in the gills: Role of the RtxA13 toxin.</title>
        <authorList>
            <person name="Callol A."/>
            <person name="Pajuelo D."/>
            <person name="Ebbesson L."/>
            <person name="Teles M."/>
            <person name="MacKenzie S."/>
            <person name="Amaro C."/>
        </authorList>
    </citation>
    <scope>NUCLEOTIDE SEQUENCE</scope>
</reference>
<proteinExistence type="predicted"/>
<name>A0A0E9UDW7_ANGAN</name>
<dbReference type="EMBL" id="GBXM01045172">
    <property type="protein sequence ID" value="JAH63405.1"/>
    <property type="molecule type" value="Transcribed_RNA"/>
</dbReference>
<evidence type="ECO:0000313" key="1">
    <source>
        <dbReference type="EMBL" id="JAH63405.1"/>
    </source>
</evidence>
<dbReference type="AlphaFoldDB" id="A0A0E9UDW7"/>
<reference evidence="1" key="1">
    <citation type="submission" date="2014-11" db="EMBL/GenBank/DDBJ databases">
        <authorList>
            <person name="Amaro Gonzalez C."/>
        </authorList>
    </citation>
    <scope>NUCLEOTIDE SEQUENCE</scope>
</reference>